<feature type="region of interest" description="Disordered" evidence="3">
    <location>
        <begin position="209"/>
        <end position="234"/>
    </location>
</feature>
<feature type="compositionally biased region" description="Low complexity" evidence="3">
    <location>
        <begin position="221"/>
        <end position="234"/>
    </location>
</feature>
<proteinExistence type="inferred from homology"/>
<evidence type="ECO:0000313" key="4">
    <source>
        <dbReference type="EMBL" id="AYV84581.1"/>
    </source>
</evidence>
<reference evidence="4" key="1">
    <citation type="submission" date="2018-10" db="EMBL/GenBank/DDBJ databases">
        <title>Hidden diversity of soil giant viruses.</title>
        <authorList>
            <person name="Schulz F."/>
            <person name="Alteio L."/>
            <person name="Goudeau D."/>
            <person name="Ryan E.M."/>
            <person name="Malmstrom R.R."/>
            <person name="Blanchard J."/>
            <person name="Woyke T."/>
        </authorList>
    </citation>
    <scope>NUCLEOTIDE SEQUENCE</scope>
    <source>
        <strain evidence="4">HYV1</strain>
    </source>
</reference>
<gene>
    <name evidence="4" type="ORF">Hyperionvirus29_34</name>
</gene>
<evidence type="ECO:0000256" key="2">
    <source>
        <dbReference type="ARBA" id="ARBA00023172"/>
    </source>
</evidence>
<dbReference type="GO" id="GO:0015074">
    <property type="term" value="P:DNA integration"/>
    <property type="evidence" value="ECO:0007669"/>
    <property type="project" value="InterPro"/>
</dbReference>
<dbReference type="SUPFAM" id="SSF56349">
    <property type="entry name" value="DNA breaking-rejoining enzymes"/>
    <property type="match status" value="1"/>
</dbReference>
<name>A0A3G5AE83_9VIRU</name>
<comment type="similarity">
    <text evidence="1">Belongs to the 'phage' integrase family.</text>
</comment>
<dbReference type="InterPro" id="IPR011010">
    <property type="entry name" value="DNA_brk_join_enz"/>
</dbReference>
<dbReference type="GO" id="GO:0006310">
    <property type="term" value="P:DNA recombination"/>
    <property type="evidence" value="ECO:0007669"/>
    <property type="project" value="UniProtKB-KW"/>
</dbReference>
<keyword evidence="2" id="KW-0233">DNA recombination</keyword>
<evidence type="ECO:0000256" key="3">
    <source>
        <dbReference type="SAM" id="MobiDB-lite"/>
    </source>
</evidence>
<protein>
    <submittedName>
        <fullName evidence="4">Uncharacterized protein</fullName>
    </submittedName>
</protein>
<sequence length="313" mass="35675">MTREDIIKKRELYKNNITDRFGMNDIRYCVLCIYTMIPPLRTQDIINTYIFDDVSVEKEDITHKNYVDIKTKKLYRNHFKTKKSHDNTVIDLPNELMEVFVNFKKKSGTPFLLCTVVGKQYTGTNFSNLLNTTLDKKISSSKLRKIFIAEEVIDKGMDPKKKKEVASIMGHSPATQILKYSKHSKGLHSNHTELKKQIEELENQNKHLKACNPNSDISVSKENGLNNKENGLNNPGDIQLNSNVLSNNLDPKNDAISIKDLNSNSNKEEKTNSSNTSSLINSLKAQIDELKKINGSVITMNKELVQKNEKIIS</sequence>
<dbReference type="GO" id="GO:0003677">
    <property type="term" value="F:DNA binding"/>
    <property type="evidence" value="ECO:0007669"/>
    <property type="project" value="InterPro"/>
</dbReference>
<accession>A0A3G5AE83</accession>
<dbReference type="Gene3D" id="1.10.443.10">
    <property type="entry name" value="Intergrase catalytic core"/>
    <property type="match status" value="1"/>
</dbReference>
<organism evidence="4">
    <name type="scientific">Hyperionvirus sp</name>
    <dbReference type="NCBI Taxonomy" id="2487770"/>
    <lineage>
        <taxon>Viruses</taxon>
        <taxon>Varidnaviria</taxon>
        <taxon>Bamfordvirae</taxon>
        <taxon>Nucleocytoviricota</taxon>
        <taxon>Megaviricetes</taxon>
        <taxon>Imitervirales</taxon>
        <taxon>Mimiviridae</taxon>
        <taxon>Klosneuvirinae</taxon>
    </lineage>
</organism>
<dbReference type="EMBL" id="MK072411">
    <property type="protein sequence ID" value="AYV84581.1"/>
    <property type="molecule type" value="Genomic_DNA"/>
</dbReference>
<dbReference type="InterPro" id="IPR013762">
    <property type="entry name" value="Integrase-like_cat_sf"/>
</dbReference>
<evidence type="ECO:0000256" key="1">
    <source>
        <dbReference type="ARBA" id="ARBA00008857"/>
    </source>
</evidence>